<accession>A0AAD1T7D5</accession>
<dbReference type="EMBL" id="OW240921">
    <property type="protein sequence ID" value="CAH2320253.1"/>
    <property type="molecule type" value="Genomic_DNA"/>
</dbReference>
<reference evidence="2" key="1">
    <citation type="submission" date="2022-03" db="EMBL/GenBank/DDBJ databases">
        <authorList>
            <person name="Alioto T."/>
            <person name="Alioto T."/>
            <person name="Gomez Garrido J."/>
        </authorList>
    </citation>
    <scope>NUCLEOTIDE SEQUENCE</scope>
</reference>
<feature type="compositionally biased region" description="Basic residues" evidence="1">
    <location>
        <begin position="38"/>
        <end position="48"/>
    </location>
</feature>
<dbReference type="Proteomes" id="UP001295444">
    <property type="component" value="Chromosome 10"/>
</dbReference>
<protein>
    <submittedName>
        <fullName evidence="2">Uncharacterized protein</fullName>
    </submittedName>
</protein>
<dbReference type="AlphaFoldDB" id="A0AAD1T7D5"/>
<keyword evidence="3" id="KW-1185">Reference proteome</keyword>
<evidence type="ECO:0000313" key="3">
    <source>
        <dbReference type="Proteomes" id="UP001295444"/>
    </source>
</evidence>
<feature type="compositionally biased region" description="Polar residues" evidence="1">
    <location>
        <begin position="15"/>
        <end position="24"/>
    </location>
</feature>
<sequence>MAANRGLGGLPRAQTCPQTTTINTCCPPGLRAKKVFTRKYRPRKRTATRGKWSPMSTSSSAHRTTPNGKTPDLTGGQVRGPRVPAPT</sequence>
<feature type="region of interest" description="Disordered" evidence="1">
    <location>
        <begin position="38"/>
        <end position="87"/>
    </location>
</feature>
<organism evidence="2 3">
    <name type="scientific">Pelobates cultripes</name>
    <name type="common">Western spadefoot toad</name>
    <dbReference type="NCBI Taxonomy" id="61616"/>
    <lineage>
        <taxon>Eukaryota</taxon>
        <taxon>Metazoa</taxon>
        <taxon>Chordata</taxon>
        <taxon>Craniata</taxon>
        <taxon>Vertebrata</taxon>
        <taxon>Euteleostomi</taxon>
        <taxon>Amphibia</taxon>
        <taxon>Batrachia</taxon>
        <taxon>Anura</taxon>
        <taxon>Pelobatoidea</taxon>
        <taxon>Pelobatidae</taxon>
        <taxon>Pelobates</taxon>
    </lineage>
</organism>
<gene>
    <name evidence="2" type="ORF">PECUL_23A001086</name>
</gene>
<name>A0AAD1T7D5_PELCU</name>
<proteinExistence type="predicted"/>
<feature type="region of interest" description="Disordered" evidence="1">
    <location>
        <begin position="1"/>
        <end position="24"/>
    </location>
</feature>
<feature type="compositionally biased region" description="Polar residues" evidence="1">
    <location>
        <begin position="54"/>
        <end position="68"/>
    </location>
</feature>
<evidence type="ECO:0000313" key="2">
    <source>
        <dbReference type="EMBL" id="CAH2320253.1"/>
    </source>
</evidence>
<evidence type="ECO:0000256" key="1">
    <source>
        <dbReference type="SAM" id="MobiDB-lite"/>
    </source>
</evidence>